<evidence type="ECO:0000313" key="4">
    <source>
        <dbReference type="EMBL" id="EQD48803.1"/>
    </source>
</evidence>
<dbReference type="SUPFAM" id="SSF53738">
    <property type="entry name" value="Phosphoglucomutase, first 3 domains"/>
    <property type="match status" value="1"/>
</dbReference>
<reference evidence="4" key="2">
    <citation type="journal article" date="2014" name="ISME J.">
        <title>Microbial stratification in low pH oxic and suboxic macroscopic growths along an acid mine drainage.</title>
        <authorList>
            <person name="Mendez-Garcia C."/>
            <person name="Mesa V."/>
            <person name="Sprenger R.R."/>
            <person name="Richter M."/>
            <person name="Diez M.S."/>
            <person name="Solano J."/>
            <person name="Bargiela R."/>
            <person name="Golyshina O.V."/>
            <person name="Manteca A."/>
            <person name="Ramos J.L."/>
            <person name="Gallego J.R."/>
            <person name="Llorente I."/>
            <person name="Martins Dos Santos V.A."/>
            <person name="Jensen O.N."/>
            <person name="Pelaez A.I."/>
            <person name="Sanchez J."/>
            <person name="Ferrer M."/>
        </authorList>
    </citation>
    <scope>NUCLEOTIDE SEQUENCE</scope>
</reference>
<proteinExistence type="predicted"/>
<dbReference type="InterPro" id="IPR005845">
    <property type="entry name" value="A-D-PHexomutase_a/b/a-II"/>
</dbReference>
<evidence type="ECO:0000256" key="2">
    <source>
        <dbReference type="ARBA" id="ARBA00022553"/>
    </source>
</evidence>
<sequence>QPVLTRSSRNLGKAVRVDRSRVHYQEFCAATLPDGVELSGLKIVIDCANGAAYKVAPRVLADLGAEIVPIGCSPNGRNINDGCGSLHPELLQLTVPGVRAHVGLALDGDGDRLVMVDHLGRIVDGDQLLYVIARARHEAGQLRGAGGRHGHE</sequence>
<gene>
    <name evidence="4" type="ORF">B2A_07852</name>
</gene>
<comment type="cofactor">
    <cofactor evidence="1">
        <name>Mg(2+)</name>
        <dbReference type="ChEBI" id="CHEBI:18420"/>
    </cofactor>
</comment>
<evidence type="ECO:0000259" key="3">
    <source>
        <dbReference type="Pfam" id="PF02879"/>
    </source>
</evidence>
<feature type="domain" description="Alpha-D-phosphohexomutase alpha/beta/alpha" evidence="3">
    <location>
        <begin position="34"/>
        <end position="120"/>
    </location>
</feature>
<feature type="non-terminal residue" evidence="4">
    <location>
        <position position="1"/>
    </location>
</feature>
<evidence type="ECO:0000256" key="1">
    <source>
        <dbReference type="ARBA" id="ARBA00001946"/>
    </source>
</evidence>
<feature type="non-terminal residue" evidence="4">
    <location>
        <position position="152"/>
    </location>
</feature>
<dbReference type="GO" id="GO:0009252">
    <property type="term" value="P:peptidoglycan biosynthetic process"/>
    <property type="evidence" value="ECO:0007669"/>
    <property type="project" value="TreeGrafter"/>
</dbReference>
<dbReference type="GO" id="GO:0004615">
    <property type="term" value="F:phosphomannomutase activity"/>
    <property type="evidence" value="ECO:0007669"/>
    <property type="project" value="TreeGrafter"/>
</dbReference>
<keyword evidence="2" id="KW-0597">Phosphoprotein</keyword>
<dbReference type="InterPro" id="IPR016055">
    <property type="entry name" value="A-D-PHexomutase_a/b/a-I/II/III"/>
</dbReference>
<dbReference type="InterPro" id="IPR050060">
    <property type="entry name" value="Phosphoglucosamine_mutase"/>
</dbReference>
<dbReference type="GO" id="GO:0005975">
    <property type="term" value="P:carbohydrate metabolic process"/>
    <property type="evidence" value="ECO:0007669"/>
    <property type="project" value="InterPro"/>
</dbReference>
<dbReference type="AlphaFoldDB" id="T0ZW78"/>
<dbReference type="Pfam" id="PF02879">
    <property type="entry name" value="PGM_PMM_II"/>
    <property type="match status" value="1"/>
</dbReference>
<accession>T0ZW78</accession>
<dbReference type="PANTHER" id="PTHR42946">
    <property type="entry name" value="PHOSPHOHEXOSE MUTASE"/>
    <property type="match status" value="1"/>
</dbReference>
<dbReference type="Gene3D" id="3.40.120.10">
    <property type="entry name" value="Alpha-D-Glucose-1,6-Bisphosphate, subunit A, domain 3"/>
    <property type="match status" value="1"/>
</dbReference>
<reference evidence="4" key="1">
    <citation type="submission" date="2013-08" db="EMBL/GenBank/DDBJ databases">
        <authorList>
            <person name="Mendez C."/>
            <person name="Richter M."/>
            <person name="Ferrer M."/>
            <person name="Sanchez J."/>
        </authorList>
    </citation>
    <scope>NUCLEOTIDE SEQUENCE</scope>
</reference>
<dbReference type="GO" id="GO:0005829">
    <property type="term" value="C:cytosol"/>
    <property type="evidence" value="ECO:0007669"/>
    <property type="project" value="TreeGrafter"/>
</dbReference>
<dbReference type="FunFam" id="3.40.120.10:FF:000003">
    <property type="entry name" value="Phosphoglucosamine mutase"/>
    <property type="match status" value="1"/>
</dbReference>
<protein>
    <submittedName>
        <fullName evidence="4">Phosphoglucosamine mutase</fullName>
    </submittedName>
</protein>
<dbReference type="EMBL" id="AUZZ01005649">
    <property type="protein sequence ID" value="EQD48803.1"/>
    <property type="molecule type" value="Genomic_DNA"/>
</dbReference>
<comment type="caution">
    <text evidence="4">The sequence shown here is derived from an EMBL/GenBank/DDBJ whole genome shotgun (WGS) entry which is preliminary data.</text>
</comment>
<organism evidence="4">
    <name type="scientific">mine drainage metagenome</name>
    <dbReference type="NCBI Taxonomy" id="410659"/>
    <lineage>
        <taxon>unclassified sequences</taxon>
        <taxon>metagenomes</taxon>
        <taxon>ecological metagenomes</taxon>
    </lineage>
</organism>
<dbReference type="PANTHER" id="PTHR42946:SF1">
    <property type="entry name" value="PHOSPHOGLUCOMUTASE (ALPHA-D-GLUCOSE-1,6-BISPHOSPHATE-DEPENDENT)"/>
    <property type="match status" value="1"/>
</dbReference>
<dbReference type="GO" id="GO:0006048">
    <property type="term" value="P:UDP-N-acetylglucosamine biosynthetic process"/>
    <property type="evidence" value="ECO:0007669"/>
    <property type="project" value="TreeGrafter"/>
</dbReference>
<dbReference type="GO" id="GO:0008966">
    <property type="term" value="F:phosphoglucosamine mutase activity"/>
    <property type="evidence" value="ECO:0007669"/>
    <property type="project" value="TreeGrafter"/>
</dbReference>
<name>T0ZW78_9ZZZZ</name>